<dbReference type="SUPFAM" id="SSF56436">
    <property type="entry name" value="C-type lectin-like"/>
    <property type="match status" value="1"/>
</dbReference>
<evidence type="ECO:0000313" key="3">
    <source>
        <dbReference type="Proteomes" id="UP000288892"/>
    </source>
</evidence>
<dbReference type="Proteomes" id="UP000288892">
    <property type="component" value="Unassembled WGS sequence"/>
</dbReference>
<keyword evidence="3" id="KW-1185">Reference proteome</keyword>
<evidence type="ECO:0000313" key="2">
    <source>
        <dbReference type="EMBL" id="RWX51623.1"/>
    </source>
</evidence>
<reference evidence="2 3" key="1">
    <citation type="submission" date="2017-01" db="EMBL/GenBank/DDBJ databases">
        <title>The cable genome- insights into the physiology and evolution of filamentous bacteria capable of sulfide oxidation via long distance electron transfer.</title>
        <authorList>
            <person name="Schreiber L."/>
            <person name="Bjerg J.T."/>
            <person name="Boggild A."/>
            <person name="Van De Vossenberg J."/>
            <person name="Meysman F."/>
            <person name="Nielsen L.P."/>
            <person name="Schramm A."/>
            <person name="Kjeldsen K.U."/>
        </authorList>
    </citation>
    <scope>NUCLEOTIDE SEQUENCE [LARGE SCALE GENOMIC DNA]</scope>
    <source>
        <strain evidence="2">A5</strain>
    </source>
</reference>
<dbReference type="AlphaFoldDB" id="A0A444JEZ8"/>
<proteinExistence type="predicted"/>
<dbReference type="EMBL" id="MTKS01000106">
    <property type="protein sequence ID" value="RWX51623.1"/>
    <property type="molecule type" value="Genomic_DNA"/>
</dbReference>
<name>A0A444JEZ8_9BACT</name>
<comment type="caution">
    <text evidence="2">The sequence shown here is derived from an EMBL/GenBank/DDBJ whole genome shotgun (WGS) entry which is preliminary data.</text>
</comment>
<feature type="domain" description="Sulfatase-modifying factor enzyme-like" evidence="1">
    <location>
        <begin position="46"/>
        <end position="282"/>
    </location>
</feature>
<dbReference type="Gene3D" id="3.90.1580.10">
    <property type="entry name" value="paralog of FGE (formylglycine-generating enzyme)"/>
    <property type="match status" value="1"/>
</dbReference>
<dbReference type="InterPro" id="IPR042095">
    <property type="entry name" value="SUMF_sf"/>
</dbReference>
<dbReference type="InterPro" id="IPR005532">
    <property type="entry name" value="SUMF_dom"/>
</dbReference>
<dbReference type="InterPro" id="IPR016187">
    <property type="entry name" value="CTDL_fold"/>
</dbReference>
<dbReference type="InterPro" id="IPR051043">
    <property type="entry name" value="Sulfatase_Mod_Factor_Kinase"/>
</dbReference>
<dbReference type="PANTHER" id="PTHR23150">
    <property type="entry name" value="SULFATASE MODIFYING FACTOR 1, 2"/>
    <property type="match status" value="1"/>
</dbReference>
<sequence length="285" mass="32311">MTAINTAWHPLANGNSPTWASGWGQDSHGVWVEFTLVGEDKPVTQRMRWIQPGQFMMGSPEDEPGRWDDEGPQHRVTISQGFWLFDTPVVQALWLAVTGENPSKFQSADLVSFDRPVEQVSWNDCQDFLKEINRKLPGLDLTLPGEAQWEYACRAGSSTALYTGPIEIDDDTAPALDPIAWYSKNSGGETHPAAEKQANDWGLYDMLGNVWEWTADPWHENYQDAPEDGRVWQEEEAGKSDEPRRVVRGGSWGSRARYCRSASRFWFEPGDRFVDLGFRCVRVQV</sequence>
<organism evidence="2 3">
    <name type="scientific">Candidatus Electrothrix marina</name>
    <dbReference type="NCBI Taxonomy" id="1859130"/>
    <lineage>
        <taxon>Bacteria</taxon>
        <taxon>Pseudomonadati</taxon>
        <taxon>Thermodesulfobacteriota</taxon>
        <taxon>Desulfobulbia</taxon>
        <taxon>Desulfobulbales</taxon>
        <taxon>Desulfobulbaceae</taxon>
        <taxon>Candidatus Electrothrix</taxon>
    </lineage>
</organism>
<dbReference type="Pfam" id="PF03781">
    <property type="entry name" value="FGE-sulfatase"/>
    <property type="match status" value="1"/>
</dbReference>
<dbReference type="PANTHER" id="PTHR23150:SF19">
    <property type="entry name" value="FORMYLGLYCINE-GENERATING ENZYME"/>
    <property type="match status" value="1"/>
</dbReference>
<protein>
    <submittedName>
        <fullName evidence="2">Formylglycine-generating enzyme, required for sulfatase activity, contains SUMF1/FGE domain</fullName>
    </submittedName>
</protein>
<gene>
    <name evidence="2" type="ORF">VU01_11066</name>
</gene>
<dbReference type="GO" id="GO:0120147">
    <property type="term" value="F:formylglycine-generating oxidase activity"/>
    <property type="evidence" value="ECO:0007669"/>
    <property type="project" value="TreeGrafter"/>
</dbReference>
<evidence type="ECO:0000259" key="1">
    <source>
        <dbReference type="Pfam" id="PF03781"/>
    </source>
</evidence>
<accession>A0A444JEZ8</accession>